<gene>
    <name evidence="1" type="ORF">ACFSKO_19140</name>
</gene>
<sequence>MRSLSLWVKYLFVAVGLMFVSVNSVNAGALTGVQDVKLNVSGLGHYSKQCGLTREVFERALFGGFHEGEIRLTNSSSYWLHMQVTTIIFENTNCVSNVEVTLYANTRYFSPGTQSEQIGRVELWRNGGLYSSVLDTHQIQINSALRKIGLKLREAWLKDKP</sequence>
<organism evidence="1 2">
    <name type="scientific">Kiloniella antarctica</name>
    <dbReference type="NCBI Taxonomy" id="1550907"/>
    <lineage>
        <taxon>Bacteria</taxon>
        <taxon>Pseudomonadati</taxon>
        <taxon>Pseudomonadota</taxon>
        <taxon>Alphaproteobacteria</taxon>
        <taxon>Rhodospirillales</taxon>
        <taxon>Kiloniellaceae</taxon>
        <taxon>Kiloniella</taxon>
    </lineage>
</organism>
<dbReference type="Proteomes" id="UP001597294">
    <property type="component" value="Unassembled WGS sequence"/>
</dbReference>
<evidence type="ECO:0000313" key="2">
    <source>
        <dbReference type="Proteomes" id="UP001597294"/>
    </source>
</evidence>
<keyword evidence="2" id="KW-1185">Reference proteome</keyword>
<dbReference type="EMBL" id="JBHUII010000013">
    <property type="protein sequence ID" value="MFD2207736.1"/>
    <property type="molecule type" value="Genomic_DNA"/>
</dbReference>
<accession>A0ABW5BSD6</accession>
<comment type="caution">
    <text evidence="1">The sequence shown here is derived from an EMBL/GenBank/DDBJ whole genome shotgun (WGS) entry which is preliminary data.</text>
</comment>
<dbReference type="RefSeq" id="WP_380254681.1">
    <property type="nucleotide sequence ID" value="NZ_JBHUII010000013.1"/>
</dbReference>
<reference evidence="2" key="1">
    <citation type="journal article" date="2019" name="Int. J. Syst. Evol. Microbiol.">
        <title>The Global Catalogue of Microorganisms (GCM) 10K type strain sequencing project: providing services to taxonomists for standard genome sequencing and annotation.</title>
        <authorList>
            <consortium name="The Broad Institute Genomics Platform"/>
            <consortium name="The Broad Institute Genome Sequencing Center for Infectious Disease"/>
            <person name="Wu L."/>
            <person name="Ma J."/>
        </authorList>
    </citation>
    <scope>NUCLEOTIDE SEQUENCE [LARGE SCALE GENOMIC DNA]</scope>
    <source>
        <strain evidence="2">CGMCC 4.7192</strain>
    </source>
</reference>
<protein>
    <submittedName>
        <fullName evidence="1">Uncharacterized protein</fullName>
    </submittedName>
</protein>
<proteinExistence type="predicted"/>
<evidence type="ECO:0000313" key="1">
    <source>
        <dbReference type="EMBL" id="MFD2207736.1"/>
    </source>
</evidence>
<name>A0ABW5BSD6_9PROT</name>